<keyword evidence="3" id="KW-1185">Reference proteome</keyword>
<evidence type="ECO:0000313" key="3">
    <source>
        <dbReference type="Proteomes" id="UP001642540"/>
    </source>
</evidence>
<feature type="transmembrane region" description="Helical" evidence="1">
    <location>
        <begin position="131"/>
        <end position="150"/>
    </location>
</feature>
<comment type="caution">
    <text evidence="2">The sequence shown here is derived from an EMBL/GenBank/DDBJ whole genome shotgun (WGS) entry which is preliminary data.</text>
</comment>
<dbReference type="Proteomes" id="UP001642540">
    <property type="component" value="Unassembled WGS sequence"/>
</dbReference>
<keyword evidence="1" id="KW-0472">Membrane</keyword>
<name>A0ABP1PPR2_9HEXA</name>
<evidence type="ECO:0000256" key="1">
    <source>
        <dbReference type="SAM" id="Phobius"/>
    </source>
</evidence>
<keyword evidence="1" id="KW-1133">Transmembrane helix</keyword>
<dbReference type="EMBL" id="CAXLJM020000004">
    <property type="protein sequence ID" value="CAL8070183.1"/>
    <property type="molecule type" value="Genomic_DNA"/>
</dbReference>
<protein>
    <submittedName>
        <fullName evidence="2">Uncharacterized protein</fullName>
    </submittedName>
</protein>
<gene>
    <name evidence="2" type="ORF">ODALV1_LOCUS1117</name>
</gene>
<reference evidence="2 3" key="1">
    <citation type="submission" date="2024-08" db="EMBL/GenBank/DDBJ databases">
        <authorList>
            <person name="Cucini C."/>
            <person name="Frati F."/>
        </authorList>
    </citation>
    <scope>NUCLEOTIDE SEQUENCE [LARGE SCALE GENOMIC DNA]</scope>
</reference>
<organism evidence="2 3">
    <name type="scientific">Orchesella dallaii</name>
    <dbReference type="NCBI Taxonomy" id="48710"/>
    <lineage>
        <taxon>Eukaryota</taxon>
        <taxon>Metazoa</taxon>
        <taxon>Ecdysozoa</taxon>
        <taxon>Arthropoda</taxon>
        <taxon>Hexapoda</taxon>
        <taxon>Collembola</taxon>
        <taxon>Entomobryomorpha</taxon>
        <taxon>Entomobryoidea</taxon>
        <taxon>Orchesellidae</taxon>
        <taxon>Orchesellinae</taxon>
        <taxon>Orchesella</taxon>
    </lineage>
</organism>
<sequence length="220" mass="25142">MKSRGTKGHDNHRVSYFPAGLSHHEDEYEYDDDDEDKGTLYMKIARSNARQLEKKLCEQERLEYDNYELGHLYDALQVWKAKEDEGFVHKTLTFFAEHISLPMELFGRKVISAVGKFFKLLGTIFSQSKGIIFLLSASYLLLVLIYVSWLKCCFRSRRNPKIQPPTVHGIVGIPKKSGLGFMSYPTIYGRAINCNLYPNMSSESVPIVGKKSNDDGDNMV</sequence>
<keyword evidence="1" id="KW-0812">Transmembrane</keyword>
<evidence type="ECO:0000313" key="2">
    <source>
        <dbReference type="EMBL" id="CAL8070183.1"/>
    </source>
</evidence>
<proteinExistence type="predicted"/>
<accession>A0ABP1PPR2</accession>